<evidence type="ECO:0000256" key="1">
    <source>
        <dbReference type="PROSITE-ProRule" id="PRU00339"/>
    </source>
</evidence>
<feature type="region of interest" description="Disordered" evidence="2">
    <location>
        <begin position="850"/>
        <end position="871"/>
    </location>
</feature>
<feature type="repeat" description="TPR" evidence="1">
    <location>
        <begin position="1279"/>
        <end position="1312"/>
    </location>
</feature>
<keyword evidence="4" id="KW-1185">Reference proteome</keyword>
<dbReference type="PANTHER" id="PTHR10098">
    <property type="entry name" value="RAPSYN-RELATED"/>
    <property type="match status" value="1"/>
</dbReference>
<dbReference type="PANTHER" id="PTHR10098:SF108">
    <property type="entry name" value="TETRATRICOPEPTIDE REPEAT PROTEIN 28"/>
    <property type="match status" value="1"/>
</dbReference>
<reference evidence="4" key="1">
    <citation type="submission" date="2015-10" db="EMBL/GenBank/DDBJ databases">
        <authorList>
            <person name="Ju K.-S."/>
            <person name="Doroghazi J.R."/>
            <person name="Metcalf W.W."/>
        </authorList>
    </citation>
    <scope>NUCLEOTIDE SEQUENCE [LARGE SCALE GENOMIC DNA]</scope>
    <source>
        <strain evidence="4">NRRL 3151</strain>
    </source>
</reference>
<dbReference type="InterPro" id="IPR011990">
    <property type="entry name" value="TPR-like_helical_dom_sf"/>
</dbReference>
<feature type="region of interest" description="Disordered" evidence="2">
    <location>
        <begin position="523"/>
        <end position="565"/>
    </location>
</feature>
<organism evidence="3 4">
    <name type="scientific">Streptomyces regalis</name>
    <dbReference type="NCBI Taxonomy" id="68262"/>
    <lineage>
        <taxon>Bacteria</taxon>
        <taxon>Bacillati</taxon>
        <taxon>Actinomycetota</taxon>
        <taxon>Actinomycetes</taxon>
        <taxon>Kitasatosporales</taxon>
        <taxon>Streptomycetaceae</taxon>
        <taxon>Streptomyces</taxon>
    </lineage>
</organism>
<dbReference type="InterPro" id="IPR027417">
    <property type="entry name" value="P-loop_NTPase"/>
</dbReference>
<dbReference type="SUPFAM" id="SSF50494">
    <property type="entry name" value="Trypsin-like serine proteases"/>
    <property type="match status" value="1"/>
</dbReference>
<name>A0A101JIB9_9ACTN</name>
<dbReference type="EMBL" id="LLZG01000355">
    <property type="protein sequence ID" value="KUL27334.1"/>
    <property type="molecule type" value="Genomic_DNA"/>
</dbReference>
<dbReference type="Pfam" id="PF13424">
    <property type="entry name" value="TPR_12"/>
    <property type="match status" value="4"/>
</dbReference>
<proteinExistence type="predicted"/>
<protein>
    <submittedName>
        <fullName evidence="3">Uncharacterized protein</fullName>
    </submittedName>
</protein>
<dbReference type="Gene3D" id="1.25.40.10">
    <property type="entry name" value="Tetratricopeptide repeat domain"/>
    <property type="match status" value="4"/>
</dbReference>
<feature type="region of interest" description="Disordered" evidence="2">
    <location>
        <begin position="705"/>
        <end position="729"/>
    </location>
</feature>
<dbReference type="InterPro" id="IPR009003">
    <property type="entry name" value="Peptidase_S1_PA"/>
</dbReference>
<dbReference type="PROSITE" id="PS50005">
    <property type="entry name" value="TPR"/>
    <property type="match status" value="2"/>
</dbReference>
<feature type="compositionally biased region" description="Low complexity" evidence="2">
    <location>
        <begin position="859"/>
        <end position="869"/>
    </location>
</feature>
<dbReference type="InterPro" id="IPR019734">
    <property type="entry name" value="TPR_rpt"/>
</dbReference>
<accession>A0A101JIB9</accession>
<dbReference type="Gene3D" id="3.40.50.300">
    <property type="entry name" value="P-loop containing nucleotide triphosphate hydrolases"/>
    <property type="match status" value="1"/>
</dbReference>
<feature type="repeat" description="TPR" evidence="1">
    <location>
        <begin position="1239"/>
        <end position="1272"/>
    </location>
</feature>
<dbReference type="SUPFAM" id="SSF48452">
    <property type="entry name" value="TPR-like"/>
    <property type="match status" value="3"/>
</dbReference>
<dbReference type="SUPFAM" id="SSF52540">
    <property type="entry name" value="P-loop containing nucleoside triphosphate hydrolases"/>
    <property type="match status" value="1"/>
</dbReference>
<evidence type="ECO:0000313" key="3">
    <source>
        <dbReference type="EMBL" id="KUL27334.1"/>
    </source>
</evidence>
<dbReference type="Proteomes" id="UP000053923">
    <property type="component" value="Unassembled WGS sequence"/>
</dbReference>
<gene>
    <name evidence="3" type="ORF">ADL12_30265</name>
</gene>
<sequence length="1560" mass="168011">MKVDDVHDLAVIRAQQALAASVPGWDRTDDQRPGAEVVITGVPEVEDVHEYRFLDARGTCEGGTVRDGAVPLGRAKAQDVVPGMSGAPVRRARDGHVIGVLSARYNSADGWLQHSIWIARTENLVPLLQDMTPIALPAAALPAGGVDLVLHIGPDQVRLTGAGPQPAVAAHRGVRPALATALEEAHRARAAAARPDPADTPAAVGGGLVHRGSEMAHRAPVAAAVHRAGRLLAEAFVTGEVADALAAVLRQAEREHAPVRLAVQADGQAGRLPWETLTHPETGLPLALCPHVTLYRRTPAHVPPALPGPLRILVAVAGPEGSGGEVLDYERELRNVLASVRSARQDKARVRIVPFATTSAIRTALERERFHILHLSCHGDLGQMELEDEDGQPRLVDADTFITEAVPAGRTPPVVALAACHTAADDGERPTFAAGLAARGVTAVIATETSITDLYATRVFARIYGALASHATADVIDAVAQARRIVQTDLARSPNARERKIAALEEWSALTVLAATGTLPLLPTANADSSQDSGADSENPTVPHRRRLDGLVTRPEGEFVGRRREQRAWPRTVDSAATAGLVLHGIGGIGKTTLAAELVLRMQHLRPAWIHTGLTGDICVDDFFTAITDPFLPLPATPGPGQVHGQTAQRAGESGVILTRQQHTHLLQARRSDLPWQQRLRYLRNAIADTPVLVSLDNFDDNLTTTGGATPTASTTDSGTSPTPATAALEEGDVPGASQISDPNLASLLAAWVLDPGDTRLLITSRFPFPLPGHAHDALVFEHLGPLSHAETLKLAWSLSALDRLTEPELTRVWHLVGGHPRALEYLDALLNNNTARYPDITHRLAQALRRRQPPAPAPAGTSSPPHGSGRLDARLAETAALAADDVMLPELTACLSPAAYELLHAAAVYREPVDTNALPFHLGAPDENANAAIAATGQRIHDVLTTAGIPLDQPVDLDALPSALRDELAPLLAQYQQKPAPPRTRPADLDQLISECARTGLLHTDPHHSQVFVHRWTATELHRQMSQAGREHELRQTHRDAAAYWQWRAETWPQDRLADIHDRLEARHHLLQAGDVEHAADAAERACLDLQNRGAWDRARTLITTTLDQLPDHSRRRAAWILHLGIVTKGQGDPAGARRLYAQALESFQQLGDDAGTARALHQLGMTSQSQGEIGQARHFYQCSLEIKQRLGDQVGAALTHCQLGMIAHEQGDPDEARRLYTDALETFRRARDDANTARTINQLGILAQAQGDLDQALQLYGQSLQIKRQVGDEPGATATLHQIGVILQGQGRFDQARQIFRQALDINERLGNRDGIAHTLHQLGMIAHAQGDPDEARRLALEALETFQDLGNLAGAARVHGQLGNLAQTQGHPDEAHAFYAQALDAFEQLGDPVGIARVRHQLGNLAYLRGDLGEARQLCTDALATFERVRDRAAAARIHHLLGVIAETEDAPDEAHVFYAQALDAFQQLGDQGATATVYHQLGNLARQQEAWEQAVPLYANALVMFTRLQSPDTSKCLRSLAACQNALGSTLFTTALQQHTSPDTAAAVLQEMARGL</sequence>
<feature type="compositionally biased region" description="Low complexity" evidence="2">
    <location>
        <begin position="705"/>
        <end position="728"/>
    </location>
</feature>
<evidence type="ECO:0000256" key="2">
    <source>
        <dbReference type="SAM" id="MobiDB-lite"/>
    </source>
</evidence>
<feature type="compositionally biased region" description="Polar residues" evidence="2">
    <location>
        <begin position="528"/>
        <end position="540"/>
    </location>
</feature>
<comment type="caution">
    <text evidence="3">The sequence shown here is derived from an EMBL/GenBank/DDBJ whole genome shotgun (WGS) entry which is preliminary data.</text>
</comment>
<keyword evidence="1" id="KW-0802">TPR repeat</keyword>
<dbReference type="SMART" id="SM00028">
    <property type="entry name" value="TPR"/>
    <property type="match status" value="10"/>
</dbReference>
<feature type="compositionally biased region" description="Basic and acidic residues" evidence="2">
    <location>
        <begin position="555"/>
        <end position="565"/>
    </location>
</feature>
<evidence type="ECO:0000313" key="4">
    <source>
        <dbReference type="Proteomes" id="UP000053923"/>
    </source>
</evidence>